<dbReference type="EMBL" id="JBJHZX010000048">
    <property type="protein sequence ID" value="MFL0198149.1"/>
    <property type="molecule type" value="Genomic_DNA"/>
</dbReference>
<evidence type="ECO:0000313" key="2">
    <source>
        <dbReference type="Proteomes" id="UP001623660"/>
    </source>
</evidence>
<reference evidence="1 2" key="1">
    <citation type="submission" date="2024-11" db="EMBL/GenBank/DDBJ databases">
        <authorList>
            <person name="Heng Y.C."/>
            <person name="Lim A.C.H."/>
            <person name="Lee J.K.Y."/>
            <person name="Kittelmann S."/>
        </authorList>
    </citation>
    <scope>NUCLEOTIDE SEQUENCE [LARGE SCALE GENOMIC DNA]</scope>
    <source>
        <strain evidence="1 2">WILCCON 0269</strain>
    </source>
</reference>
<dbReference type="Proteomes" id="UP001623660">
    <property type="component" value="Unassembled WGS sequence"/>
</dbReference>
<gene>
    <name evidence="1" type="ORF">ACJDU8_21655</name>
</gene>
<protein>
    <submittedName>
        <fullName evidence="1">Uncharacterized protein</fullName>
    </submittedName>
</protein>
<keyword evidence="2" id="KW-1185">Reference proteome</keyword>
<accession>A0ABW8SQE6</accession>
<evidence type="ECO:0000313" key="1">
    <source>
        <dbReference type="EMBL" id="MFL0198149.1"/>
    </source>
</evidence>
<sequence length="69" mass="7663">MYERAKLALKLEPIIQEKTKKNQSGLKGNQYTGAVCQKSDKDQKPIDAKKELAQIAGVSHDTTYKVNGN</sequence>
<comment type="caution">
    <text evidence="1">The sequence shown here is derived from an EMBL/GenBank/DDBJ whole genome shotgun (WGS) entry which is preliminary data.</text>
</comment>
<organism evidence="1 2">
    <name type="scientific">Candidatus Clostridium eludens</name>
    <dbReference type="NCBI Taxonomy" id="3381663"/>
    <lineage>
        <taxon>Bacteria</taxon>
        <taxon>Bacillati</taxon>
        <taxon>Bacillota</taxon>
        <taxon>Clostridia</taxon>
        <taxon>Eubacteriales</taxon>
        <taxon>Clostridiaceae</taxon>
        <taxon>Clostridium</taxon>
    </lineage>
</organism>
<dbReference type="RefSeq" id="WP_406794257.1">
    <property type="nucleotide sequence ID" value="NZ_JBJHZX010000048.1"/>
</dbReference>
<proteinExistence type="predicted"/>
<name>A0ABW8SQE6_9CLOT</name>